<proteinExistence type="predicted"/>
<dbReference type="STRING" id="1147741.A0A0R3S5I6"/>
<dbReference type="AlphaFoldDB" id="A0A0R3S5I6"/>
<organism evidence="2 3">
    <name type="scientific">Elaeophora elaphi</name>
    <dbReference type="NCBI Taxonomy" id="1147741"/>
    <lineage>
        <taxon>Eukaryota</taxon>
        <taxon>Metazoa</taxon>
        <taxon>Ecdysozoa</taxon>
        <taxon>Nematoda</taxon>
        <taxon>Chromadorea</taxon>
        <taxon>Rhabditida</taxon>
        <taxon>Spirurina</taxon>
        <taxon>Spiruromorpha</taxon>
        <taxon>Filarioidea</taxon>
        <taxon>Onchocercidae</taxon>
        <taxon>Elaeophora</taxon>
    </lineage>
</organism>
<dbReference type="InterPro" id="IPR056466">
    <property type="entry name" value="Spectrin_DBS"/>
</dbReference>
<protein>
    <recommendedName>
        <fullName evidence="1">Guanine nucleotide exchange factor DBS-like spectrin-like domain-containing protein</fullName>
    </recommendedName>
</protein>
<accession>A0A0R3S5I6</accession>
<reference evidence="3" key="1">
    <citation type="submission" date="2017-02" db="UniProtKB">
        <authorList>
            <consortium name="WormBaseParasite"/>
        </authorList>
    </citation>
    <scope>IDENTIFICATION</scope>
</reference>
<sequence>MHANNWCQRGVELLTTIPYDCTASYAANALTTVDKYIEEGESLKLDTFNNEPDLNKLIMLTTTETSTLLTQVAERIDDMRRLSVSRRDALQKMVLREIRKPPVQVVSPEKLSSANDDNRCAAASTNKNLIPASPAKTYTDIRDTYSLMF</sequence>
<dbReference type="Pfam" id="PF23289">
    <property type="entry name" value="Spectrin_5"/>
    <property type="match status" value="1"/>
</dbReference>
<feature type="domain" description="Guanine nucleotide exchange factor DBS-like spectrin-like" evidence="1">
    <location>
        <begin position="20"/>
        <end position="93"/>
    </location>
</feature>
<evidence type="ECO:0000313" key="2">
    <source>
        <dbReference type="Proteomes" id="UP000050640"/>
    </source>
</evidence>
<dbReference type="Proteomes" id="UP000050640">
    <property type="component" value="Unplaced"/>
</dbReference>
<dbReference type="WBParaSite" id="EEL_0001005501-mRNA-1">
    <property type="protein sequence ID" value="EEL_0001005501-mRNA-1"/>
    <property type="gene ID" value="EEL_0001005501"/>
</dbReference>
<keyword evidence="2" id="KW-1185">Reference proteome</keyword>
<name>A0A0R3S5I6_9BILA</name>
<evidence type="ECO:0000313" key="3">
    <source>
        <dbReference type="WBParaSite" id="EEL_0001005501-mRNA-1"/>
    </source>
</evidence>
<evidence type="ECO:0000259" key="1">
    <source>
        <dbReference type="Pfam" id="PF23289"/>
    </source>
</evidence>